<evidence type="ECO:0000256" key="1">
    <source>
        <dbReference type="ARBA" id="ARBA00004141"/>
    </source>
</evidence>
<feature type="transmembrane region" description="Helical" evidence="6">
    <location>
        <begin position="12"/>
        <end position="28"/>
    </location>
</feature>
<dbReference type="GO" id="GO:0055085">
    <property type="term" value="P:transmembrane transport"/>
    <property type="evidence" value="ECO:0007669"/>
    <property type="project" value="TreeGrafter"/>
</dbReference>
<feature type="transmembrane region" description="Helical" evidence="6">
    <location>
        <begin position="265"/>
        <end position="283"/>
    </location>
</feature>
<dbReference type="PANTHER" id="PTHR21716:SF66">
    <property type="entry name" value="TRANSPORT PROTEIN SLL0063-RELATED"/>
    <property type="match status" value="1"/>
</dbReference>
<evidence type="ECO:0000256" key="3">
    <source>
        <dbReference type="ARBA" id="ARBA00022692"/>
    </source>
</evidence>
<accession>A0A7W8EAZ2</accession>
<organism evidence="7 8">
    <name type="scientific">Granulicella mallensis</name>
    <dbReference type="NCBI Taxonomy" id="940614"/>
    <lineage>
        <taxon>Bacteria</taxon>
        <taxon>Pseudomonadati</taxon>
        <taxon>Acidobacteriota</taxon>
        <taxon>Terriglobia</taxon>
        <taxon>Terriglobales</taxon>
        <taxon>Acidobacteriaceae</taxon>
        <taxon>Granulicella</taxon>
    </lineage>
</organism>
<dbReference type="GO" id="GO:0016020">
    <property type="term" value="C:membrane"/>
    <property type="evidence" value="ECO:0007669"/>
    <property type="project" value="UniProtKB-SubCell"/>
</dbReference>
<feature type="transmembrane region" description="Helical" evidence="6">
    <location>
        <begin position="229"/>
        <end position="253"/>
    </location>
</feature>
<evidence type="ECO:0000256" key="2">
    <source>
        <dbReference type="ARBA" id="ARBA00009773"/>
    </source>
</evidence>
<comment type="similarity">
    <text evidence="2">Belongs to the autoinducer-2 exporter (AI-2E) (TC 2.A.86) family.</text>
</comment>
<proteinExistence type="inferred from homology"/>
<name>A0A7W8EAZ2_9BACT</name>
<comment type="caution">
    <text evidence="7">The sequence shown here is derived from an EMBL/GenBank/DDBJ whole genome shotgun (WGS) entry which is preliminary data.</text>
</comment>
<keyword evidence="3 6" id="KW-0812">Transmembrane</keyword>
<dbReference type="RefSeq" id="WP_184257732.1">
    <property type="nucleotide sequence ID" value="NZ_JACHIO010000015.1"/>
</dbReference>
<evidence type="ECO:0000256" key="4">
    <source>
        <dbReference type="ARBA" id="ARBA00022989"/>
    </source>
</evidence>
<dbReference type="EMBL" id="JACHIO010000015">
    <property type="protein sequence ID" value="MBB5065221.1"/>
    <property type="molecule type" value="Genomic_DNA"/>
</dbReference>
<evidence type="ECO:0000313" key="7">
    <source>
        <dbReference type="EMBL" id="MBB5065221.1"/>
    </source>
</evidence>
<dbReference type="InterPro" id="IPR002549">
    <property type="entry name" value="AI-2E-like"/>
</dbReference>
<keyword evidence="4 6" id="KW-1133">Transmembrane helix</keyword>
<sequence>MRESRATRSNILFFFAVLIALGLAWKLLNVLELVYVSALFAVVLMPVVQQIMRVRIRGWSPSRPIAIVVLLGTVLFALTLFLIVGLPPVVHDIQRFAADLPKRIPDLVARLHKLPMADKLGVDSLAQRSEDLASSVASYLLASLPLWMKRILDIVTAFILCIYFMLEGEYAYYYFLSFFTASERTRLAKTLITAEHRMSKWLLGQGALMLILGITSICVFGALHVRYFVLLGVLMGLFNIIPVAGGVITILLVASVAALDSWSKMLGVFIFYGIYVQLENGFLTPRIMKTSVNLMGLSVLVALLAGTALAGIPGALVSVPTAALIAVLMDEYFVKADGEQLAREAEATEAIAAKA</sequence>
<evidence type="ECO:0000256" key="5">
    <source>
        <dbReference type="ARBA" id="ARBA00023136"/>
    </source>
</evidence>
<protein>
    <submittedName>
        <fullName evidence="7">Putative PurR-regulated permease PerM</fullName>
    </submittedName>
</protein>
<dbReference type="Proteomes" id="UP000584867">
    <property type="component" value="Unassembled WGS sequence"/>
</dbReference>
<dbReference type="AlphaFoldDB" id="A0A7W8EAZ2"/>
<gene>
    <name evidence="7" type="ORF">HDF15_003584</name>
</gene>
<feature type="transmembrane region" description="Helical" evidence="6">
    <location>
        <begin position="295"/>
        <end position="328"/>
    </location>
</feature>
<dbReference type="Pfam" id="PF01594">
    <property type="entry name" value="AI-2E_transport"/>
    <property type="match status" value="1"/>
</dbReference>
<comment type="subcellular location">
    <subcellularLocation>
        <location evidence="1">Membrane</location>
        <topology evidence="1">Multi-pass membrane protein</topology>
    </subcellularLocation>
</comment>
<keyword evidence="5 6" id="KW-0472">Membrane</keyword>
<feature type="transmembrane region" description="Helical" evidence="6">
    <location>
        <begin position="64"/>
        <end position="86"/>
    </location>
</feature>
<feature type="transmembrane region" description="Helical" evidence="6">
    <location>
        <begin position="201"/>
        <end position="223"/>
    </location>
</feature>
<feature type="transmembrane region" description="Helical" evidence="6">
    <location>
        <begin position="154"/>
        <end position="180"/>
    </location>
</feature>
<dbReference type="PANTHER" id="PTHR21716">
    <property type="entry name" value="TRANSMEMBRANE PROTEIN"/>
    <property type="match status" value="1"/>
</dbReference>
<evidence type="ECO:0000313" key="8">
    <source>
        <dbReference type="Proteomes" id="UP000584867"/>
    </source>
</evidence>
<reference evidence="7 8" key="1">
    <citation type="submission" date="2020-08" db="EMBL/GenBank/DDBJ databases">
        <title>Genomic Encyclopedia of Type Strains, Phase IV (KMG-V): Genome sequencing to study the core and pangenomes of soil and plant-associated prokaryotes.</title>
        <authorList>
            <person name="Whitman W."/>
        </authorList>
    </citation>
    <scope>NUCLEOTIDE SEQUENCE [LARGE SCALE GENOMIC DNA]</scope>
    <source>
        <strain evidence="7 8">X5P3</strain>
    </source>
</reference>
<evidence type="ECO:0000256" key="6">
    <source>
        <dbReference type="SAM" id="Phobius"/>
    </source>
</evidence>